<organism evidence="1 2">
    <name type="scientific">Flavobacterium flavipallidum</name>
    <dbReference type="NCBI Taxonomy" id="3139140"/>
    <lineage>
        <taxon>Bacteria</taxon>
        <taxon>Pseudomonadati</taxon>
        <taxon>Bacteroidota</taxon>
        <taxon>Flavobacteriia</taxon>
        <taxon>Flavobacteriales</taxon>
        <taxon>Flavobacteriaceae</taxon>
        <taxon>Flavobacterium</taxon>
    </lineage>
</organism>
<accession>A0ABU9HKB8</accession>
<keyword evidence="2" id="KW-1185">Reference proteome</keyword>
<dbReference type="RefSeq" id="WP_341699400.1">
    <property type="nucleotide sequence ID" value="NZ_JBBYHU010000004.1"/>
</dbReference>
<sequence>MNEFGITILRFSDNEVLKDMENVIRAIEFYIEEFEKHTPSPAPEGS</sequence>
<proteinExistence type="predicted"/>
<dbReference type="EMBL" id="JBBYHU010000004">
    <property type="protein sequence ID" value="MEL1240157.1"/>
    <property type="molecule type" value="Genomic_DNA"/>
</dbReference>
<evidence type="ECO:0000313" key="2">
    <source>
        <dbReference type="Proteomes" id="UP001398556"/>
    </source>
</evidence>
<name>A0ABU9HKB8_9FLAO</name>
<evidence type="ECO:0008006" key="3">
    <source>
        <dbReference type="Google" id="ProtNLM"/>
    </source>
</evidence>
<comment type="caution">
    <text evidence="1">The sequence shown here is derived from an EMBL/GenBank/DDBJ whole genome shotgun (WGS) entry which is preliminary data.</text>
</comment>
<dbReference type="Proteomes" id="UP001398556">
    <property type="component" value="Unassembled WGS sequence"/>
</dbReference>
<reference evidence="1 2" key="1">
    <citation type="submission" date="2024-04" db="EMBL/GenBank/DDBJ databases">
        <title>Flavobacterium sp. DGU99 16S ribosomal RNA gene Genome sequencing and assembly.</title>
        <authorList>
            <person name="Park S."/>
        </authorList>
    </citation>
    <scope>NUCLEOTIDE SEQUENCE [LARGE SCALE GENOMIC DNA]</scope>
    <source>
        <strain evidence="1 2">DGU99</strain>
    </source>
</reference>
<evidence type="ECO:0000313" key="1">
    <source>
        <dbReference type="EMBL" id="MEL1240157.1"/>
    </source>
</evidence>
<gene>
    <name evidence="1" type="ORF">AAEO59_03750</name>
</gene>
<protein>
    <recommendedName>
        <fullName evidence="3">DUF559 domain-containing protein</fullName>
    </recommendedName>
</protein>